<keyword evidence="10 18" id="KW-0067">ATP-binding</keyword>
<evidence type="ECO:0000313" key="21">
    <source>
        <dbReference type="EMBL" id="KAK2972902.1"/>
    </source>
</evidence>
<dbReference type="AlphaFoldDB" id="A0AA88UF67"/>
<evidence type="ECO:0000256" key="18">
    <source>
        <dbReference type="PROSITE-ProRule" id="PRU10141"/>
    </source>
</evidence>
<keyword evidence="3" id="KW-0723">Serine/threonine-protein kinase</keyword>
<feature type="compositionally biased region" description="Polar residues" evidence="19">
    <location>
        <begin position="791"/>
        <end position="802"/>
    </location>
</feature>
<keyword evidence="4" id="KW-0245">EGF-like domain</keyword>
<evidence type="ECO:0000256" key="7">
    <source>
        <dbReference type="ARBA" id="ARBA00022729"/>
    </source>
</evidence>
<dbReference type="Gene3D" id="3.30.200.20">
    <property type="entry name" value="Phosphorylase Kinase, domain 1"/>
    <property type="match status" value="2"/>
</dbReference>
<keyword evidence="14" id="KW-0675">Receptor</keyword>
<dbReference type="PROSITE" id="PS00107">
    <property type="entry name" value="PROTEIN_KINASE_ATP"/>
    <property type="match status" value="2"/>
</dbReference>
<reference evidence="21" key="1">
    <citation type="submission" date="2022-12" db="EMBL/GenBank/DDBJ databases">
        <title>Draft genome assemblies for two species of Escallonia (Escalloniales).</title>
        <authorList>
            <person name="Chanderbali A."/>
            <person name="Dervinis C."/>
            <person name="Anghel I."/>
            <person name="Soltis D."/>
            <person name="Soltis P."/>
            <person name="Zapata F."/>
        </authorList>
    </citation>
    <scope>NUCLEOTIDE SEQUENCE</scope>
    <source>
        <strain evidence="21">UCBG92.1500</strain>
        <tissue evidence="21">Leaf</tissue>
    </source>
</reference>
<dbReference type="PROSITE" id="PS00108">
    <property type="entry name" value="PROTEIN_KINASE_ST"/>
    <property type="match status" value="2"/>
</dbReference>
<evidence type="ECO:0000256" key="4">
    <source>
        <dbReference type="ARBA" id="ARBA00022536"/>
    </source>
</evidence>
<evidence type="ECO:0000256" key="6">
    <source>
        <dbReference type="ARBA" id="ARBA00022692"/>
    </source>
</evidence>
<comment type="catalytic activity">
    <reaction evidence="16">
        <text>L-threonyl-[protein] + ATP = O-phospho-L-threonyl-[protein] + ADP + H(+)</text>
        <dbReference type="Rhea" id="RHEA:46608"/>
        <dbReference type="Rhea" id="RHEA-COMP:11060"/>
        <dbReference type="Rhea" id="RHEA-COMP:11605"/>
        <dbReference type="ChEBI" id="CHEBI:15378"/>
        <dbReference type="ChEBI" id="CHEBI:30013"/>
        <dbReference type="ChEBI" id="CHEBI:30616"/>
        <dbReference type="ChEBI" id="CHEBI:61977"/>
        <dbReference type="ChEBI" id="CHEBI:456216"/>
        <dbReference type="EC" id="2.7.11.1"/>
    </reaction>
</comment>
<evidence type="ECO:0000256" key="19">
    <source>
        <dbReference type="SAM" id="MobiDB-lite"/>
    </source>
</evidence>
<dbReference type="FunFam" id="3.30.200.20:FF:000178">
    <property type="entry name" value="serine/threonine-protein kinase PBS1-like"/>
    <property type="match status" value="1"/>
</dbReference>
<evidence type="ECO:0000256" key="10">
    <source>
        <dbReference type="ARBA" id="ARBA00022840"/>
    </source>
</evidence>
<evidence type="ECO:0000256" key="9">
    <source>
        <dbReference type="ARBA" id="ARBA00022777"/>
    </source>
</evidence>
<evidence type="ECO:0000256" key="12">
    <source>
        <dbReference type="ARBA" id="ARBA00023136"/>
    </source>
</evidence>
<dbReference type="FunFam" id="3.30.200.20:FF:000059">
    <property type="entry name" value="S-receptor-like serine/threonine-protein kinase"/>
    <property type="match status" value="1"/>
</dbReference>
<keyword evidence="13" id="KW-1015">Disulfide bond</keyword>
<keyword evidence="22" id="KW-1185">Reference proteome</keyword>
<feature type="binding site" evidence="18">
    <location>
        <position position="518"/>
    </location>
    <ligand>
        <name>ATP</name>
        <dbReference type="ChEBI" id="CHEBI:30616"/>
    </ligand>
</feature>
<evidence type="ECO:0000259" key="20">
    <source>
        <dbReference type="PROSITE" id="PS50011"/>
    </source>
</evidence>
<proteinExistence type="predicted"/>
<dbReference type="Pfam" id="PF00069">
    <property type="entry name" value="Pkinase"/>
    <property type="match status" value="2"/>
</dbReference>
<dbReference type="SMART" id="SM00220">
    <property type="entry name" value="S_TKc"/>
    <property type="match status" value="2"/>
</dbReference>
<dbReference type="Proteomes" id="UP001187471">
    <property type="component" value="Unassembled WGS sequence"/>
</dbReference>
<organism evidence="21 22">
    <name type="scientific">Escallonia rubra</name>
    <dbReference type="NCBI Taxonomy" id="112253"/>
    <lineage>
        <taxon>Eukaryota</taxon>
        <taxon>Viridiplantae</taxon>
        <taxon>Streptophyta</taxon>
        <taxon>Embryophyta</taxon>
        <taxon>Tracheophyta</taxon>
        <taxon>Spermatophyta</taxon>
        <taxon>Magnoliopsida</taxon>
        <taxon>eudicotyledons</taxon>
        <taxon>Gunneridae</taxon>
        <taxon>Pentapetalae</taxon>
        <taxon>asterids</taxon>
        <taxon>campanulids</taxon>
        <taxon>Escalloniales</taxon>
        <taxon>Escalloniaceae</taxon>
        <taxon>Escallonia</taxon>
    </lineage>
</organism>
<dbReference type="EC" id="2.7.11.1" evidence="2"/>
<evidence type="ECO:0000256" key="11">
    <source>
        <dbReference type="ARBA" id="ARBA00022989"/>
    </source>
</evidence>
<dbReference type="InterPro" id="IPR011009">
    <property type="entry name" value="Kinase-like_dom_sf"/>
</dbReference>
<dbReference type="InterPro" id="IPR017441">
    <property type="entry name" value="Protein_kinase_ATP_BS"/>
</dbReference>
<evidence type="ECO:0000256" key="16">
    <source>
        <dbReference type="ARBA" id="ARBA00047899"/>
    </source>
</evidence>
<evidence type="ECO:0000256" key="8">
    <source>
        <dbReference type="ARBA" id="ARBA00022741"/>
    </source>
</evidence>
<dbReference type="PROSITE" id="PS50011">
    <property type="entry name" value="PROTEIN_KINASE_DOM"/>
    <property type="match status" value="2"/>
</dbReference>
<comment type="catalytic activity">
    <reaction evidence="17">
        <text>L-seryl-[protein] + ATP = O-phospho-L-seryl-[protein] + ADP + H(+)</text>
        <dbReference type="Rhea" id="RHEA:17989"/>
        <dbReference type="Rhea" id="RHEA-COMP:9863"/>
        <dbReference type="Rhea" id="RHEA-COMP:11604"/>
        <dbReference type="ChEBI" id="CHEBI:15378"/>
        <dbReference type="ChEBI" id="CHEBI:29999"/>
        <dbReference type="ChEBI" id="CHEBI:30616"/>
        <dbReference type="ChEBI" id="CHEBI:83421"/>
        <dbReference type="ChEBI" id="CHEBI:456216"/>
        <dbReference type="EC" id="2.7.11.1"/>
    </reaction>
</comment>
<dbReference type="EMBL" id="JAVXUO010002481">
    <property type="protein sequence ID" value="KAK2972902.1"/>
    <property type="molecule type" value="Genomic_DNA"/>
</dbReference>
<keyword evidence="9" id="KW-0418">Kinase</keyword>
<evidence type="ECO:0000256" key="14">
    <source>
        <dbReference type="ARBA" id="ARBA00023170"/>
    </source>
</evidence>
<dbReference type="InterPro" id="IPR008271">
    <property type="entry name" value="Ser/Thr_kinase_AS"/>
</dbReference>
<comment type="subcellular location">
    <subcellularLocation>
        <location evidence="1">Membrane</location>
        <topology evidence="1">Single-pass type I membrane protein</topology>
    </subcellularLocation>
</comment>
<evidence type="ECO:0000256" key="3">
    <source>
        <dbReference type="ARBA" id="ARBA00022527"/>
    </source>
</evidence>
<evidence type="ECO:0000256" key="5">
    <source>
        <dbReference type="ARBA" id="ARBA00022679"/>
    </source>
</evidence>
<dbReference type="SUPFAM" id="SSF56112">
    <property type="entry name" value="Protein kinase-like (PK-like)"/>
    <property type="match status" value="2"/>
</dbReference>
<keyword evidence="6" id="KW-0812">Transmembrane</keyword>
<evidence type="ECO:0000256" key="2">
    <source>
        <dbReference type="ARBA" id="ARBA00012513"/>
    </source>
</evidence>
<gene>
    <name evidence="21" type="ORF">RJ640_026654</name>
</gene>
<protein>
    <recommendedName>
        <fullName evidence="2">non-specific serine/threonine protein kinase</fullName>
        <ecNumber evidence="2">2.7.11.1</ecNumber>
    </recommendedName>
</protein>
<keyword evidence="5" id="KW-0808">Transferase</keyword>
<dbReference type="GO" id="GO:0004674">
    <property type="term" value="F:protein serine/threonine kinase activity"/>
    <property type="evidence" value="ECO:0007669"/>
    <property type="project" value="UniProtKB-KW"/>
</dbReference>
<feature type="binding site" evidence="18">
    <location>
        <position position="67"/>
    </location>
    <ligand>
        <name>ATP</name>
        <dbReference type="ChEBI" id="CHEBI:30616"/>
    </ligand>
</feature>
<dbReference type="GO" id="GO:0016020">
    <property type="term" value="C:membrane"/>
    <property type="evidence" value="ECO:0007669"/>
    <property type="project" value="UniProtKB-SubCell"/>
</dbReference>
<accession>A0AA88UF67</accession>
<feature type="region of interest" description="Disordered" evidence="19">
    <location>
        <begin position="771"/>
        <end position="802"/>
    </location>
</feature>
<keyword evidence="11" id="KW-1133">Transmembrane helix</keyword>
<dbReference type="PANTHER" id="PTHR27009">
    <property type="entry name" value="RUST RESISTANCE KINASE LR10-RELATED"/>
    <property type="match status" value="1"/>
</dbReference>
<evidence type="ECO:0000256" key="13">
    <source>
        <dbReference type="ARBA" id="ARBA00023157"/>
    </source>
</evidence>
<keyword evidence="8 18" id="KW-0547">Nucleotide-binding</keyword>
<keyword evidence="15" id="KW-0325">Glycoprotein</keyword>
<keyword evidence="7" id="KW-0732">Signal</keyword>
<dbReference type="GO" id="GO:0005524">
    <property type="term" value="F:ATP binding"/>
    <property type="evidence" value="ECO:0007669"/>
    <property type="project" value="UniProtKB-UniRule"/>
</dbReference>
<dbReference type="InterPro" id="IPR045874">
    <property type="entry name" value="LRK10/LRL21-25-like"/>
</dbReference>
<evidence type="ECO:0000256" key="15">
    <source>
        <dbReference type="ARBA" id="ARBA00023180"/>
    </source>
</evidence>
<feature type="domain" description="Protein kinase" evidence="20">
    <location>
        <begin position="39"/>
        <end position="316"/>
    </location>
</feature>
<name>A0AA88UF67_9ASTE</name>
<keyword evidence="12" id="KW-0472">Membrane</keyword>
<sequence>MINWLNKRRDIEDIESIQKYCRPLALKRYRYSDIKKMTHSFKDKLGQGGYGGVFKGQLHDGRPVAVKILNRPKDGGEEFANEVASIGRTNHVNIVTLLGFCSDGSKKALIYEFMPNGSLDKFIYNEKSSTERKLGWKTLYEISLGIARGLEYLHRWCNTRILHFDIKPHNILLSEDFCPKIVDFGLAKLCYGKESVVSMLGMRGTAGYIAPEVFSRIFGGVSHKSDVYSYGMMLLEMVGGRKNSDEEVDHASKKYFPEWIYDRLEIDEEIQFPGIMNEEEKENALKMVIVGLWCIQSDPTKRPSIRNALDMLEGSLESLQIPPRPSLVYPPESPPDSSSACTIETSSFQSSAEEANGIQPICPLSFDCKDLGSFNFPFYNTTSTRCGLCKLNCNEQVPKVQLGEQVHVSDDCVKCHSKGGECQIGSRERFGCSKAKKATGATGIGLLVTIGLCLKRKQTENYQNVETFLKNYGSIAPKRYSYSDVKKMTNSFKFKIGQGGYGCVYKGKLLNDSLVAVKVLNESKGSDDEFINEVASITRTSHVNIVTLLGFCFEGGKRALIYEFMPNGSLEKFIYEGSSLTDHRLGWEKLYQIAIGIARGLEYLHRGCNMRILHFDIKPHNILLDKDLCPKISDFGLAKLCPGKDSVVSMKGMRGTLGYIAPELFSRNFGNVSPKSDVYSYGMMVLEMVGGRKNVVVGANRPSEIYFPHWIYKRVELDEEIGFHGITNEEEKGIVRKMIIASLWCIQTNPASRPSMNRVVDMLEGSLESLQVPPKPFLSSPLRSPADSPTKGRSNISRSPTD</sequence>
<dbReference type="FunFam" id="1.10.510.10:FF:000590">
    <property type="entry name" value="PR5-like receptor kinase"/>
    <property type="match status" value="2"/>
</dbReference>
<evidence type="ECO:0000256" key="1">
    <source>
        <dbReference type="ARBA" id="ARBA00004479"/>
    </source>
</evidence>
<dbReference type="Gene3D" id="1.10.510.10">
    <property type="entry name" value="Transferase(Phosphotransferase) domain 1"/>
    <property type="match status" value="2"/>
</dbReference>
<comment type="caution">
    <text evidence="21">The sequence shown here is derived from an EMBL/GenBank/DDBJ whole genome shotgun (WGS) entry which is preliminary data.</text>
</comment>
<dbReference type="InterPro" id="IPR000719">
    <property type="entry name" value="Prot_kinase_dom"/>
</dbReference>
<evidence type="ECO:0000256" key="17">
    <source>
        <dbReference type="ARBA" id="ARBA00048679"/>
    </source>
</evidence>
<feature type="domain" description="Protein kinase" evidence="20">
    <location>
        <begin position="490"/>
        <end position="778"/>
    </location>
</feature>
<evidence type="ECO:0000313" key="22">
    <source>
        <dbReference type="Proteomes" id="UP001187471"/>
    </source>
</evidence>
<dbReference type="CDD" id="cd14066">
    <property type="entry name" value="STKc_IRAK"/>
    <property type="match status" value="1"/>
</dbReference>